<dbReference type="EMBL" id="JAGDFM010000138">
    <property type="protein sequence ID" value="KAG7384784.1"/>
    <property type="molecule type" value="Genomic_DNA"/>
</dbReference>
<name>A0A8T1VYW2_9STRA</name>
<evidence type="ECO:0000313" key="2">
    <source>
        <dbReference type="EMBL" id="KAG7384784.1"/>
    </source>
</evidence>
<protein>
    <recommendedName>
        <fullName evidence="4">Kinetochore protein Spc24</fullName>
    </recommendedName>
</protein>
<evidence type="ECO:0000313" key="3">
    <source>
        <dbReference type="Proteomes" id="UP000694044"/>
    </source>
</evidence>
<evidence type="ECO:0000256" key="1">
    <source>
        <dbReference type="SAM" id="Coils"/>
    </source>
</evidence>
<proteinExistence type="predicted"/>
<dbReference type="Proteomes" id="UP000694044">
    <property type="component" value="Unassembled WGS sequence"/>
</dbReference>
<evidence type="ECO:0008006" key="4">
    <source>
        <dbReference type="Google" id="ProtNLM"/>
    </source>
</evidence>
<dbReference type="OrthoDB" id="49185at2759"/>
<feature type="coiled-coil region" evidence="1">
    <location>
        <begin position="51"/>
        <end position="99"/>
    </location>
</feature>
<dbReference type="AlphaFoldDB" id="A0A8T1VYW2"/>
<accession>A0A8T1VYW2</accession>
<keyword evidence="3" id="KW-1185">Reference proteome</keyword>
<keyword evidence="1" id="KW-0175">Coiled coil</keyword>
<reference evidence="2" key="1">
    <citation type="submission" date="2021-02" db="EMBL/GenBank/DDBJ databases">
        <authorList>
            <person name="Palmer J.M."/>
        </authorList>
    </citation>
    <scope>NUCLEOTIDE SEQUENCE</scope>
    <source>
        <strain evidence="2">SCRP734</strain>
    </source>
</reference>
<organism evidence="2 3">
    <name type="scientific">Phytophthora pseudosyringae</name>
    <dbReference type="NCBI Taxonomy" id="221518"/>
    <lineage>
        <taxon>Eukaryota</taxon>
        <taxon>Sar</taxon>
        <taxon>Stramenopiles</taxon>
        <taxon>Oomycota</taxon>
        <taxon>Peronosporomycetes</taxon>
        <taxon>Peronosporales</taxon>
        <taxon>Peronosporaceae</taxon>
        <taxon>Phytophthora</taxon>
    </lineage>
</organism>
<comment type="caution">
    <text evidence="2">The sequence shown here is derived from an EMBL/GenBank/DDBJ whole genome shotgun (WGS) entry which is preliminary data.</text>
</comment>
<sequence>MEGRRVSVGGNELSWAEVQEICGQLEGMFHEDALKDAARLRALVQKRKDIASTLQTRQSRAQRQLAHLRANLREWEEKEQAATQRNEQLHKKLQELDAIKRDMAVQLDRFRLNEQYPPHPILLHCEFSLTVLFFCRCCFCCLRRRVGDCTTSKESLDVLLDKYEDARQELLQYNAAHQNDIPVAKNQMSLYASVTGIRWDFSGTHIAGDIHVPAKQRIVRFEIDQAADHFTAANALWDKIDEAFDDIDNDL</sequence>
<gene>
    <name evidence="2" type="ORF">PHYPSEUDO_002237</name>
</gene>